<name>A0A0A9ETQ4_ARUDO</name>
<organism evidence="2">
    <name type="scientific">Arundo donax</name>
    <name type="common">Giant reed</name>
    <name type="synonym">Donax arundinaceus</name>
    <dbReference type="NCBI Taxonomy" id="35708"/>
    <lineage>
        <taxon>Eukaryota</taxon>
        <taxon>Viridiplantae</taxon>
        <taxon>Streptophyta</taxon>
        <taxon>Embryophyta</taxon>
        <taxon>Tracheophyta</taxon>
        <taxon>Spermatophyta</taxon>
        <taxon>Magnoliopsida</taxon>
        <taxon>Liliopsida</taxon>
        <taxon>Poales</taxon>
        <taxon>Poaceae</taxon>
        <taxon>PACMAD clade</taxon>
        <taxon>Arundinoideae</taxon>
        <taxon>Arundineae</taxon>
        <taxon>Arundo</taxon>
    </lineage>
</organism>
<evidence type="ECO:0000256" key="1">
    <source>
        <dbReference type="SAM" id="MobiDB-lite"/>
    </source>
</evidence>
<accession>A0A0A9ETQ4</accession>
<proteinExistence type="predicted"/>
<evidence type="ECO:0000313" key="2">
    <source>
        <dbReference type="EMBL" id="JAE01261.1"/>
    </source>
</evidence>
<dbReference type="AlphaFoldDB" id="A0A0A9ETQ4"/>
<dbReference type="EMBL" id="GBRH01196635">
    <property type="protein sequence ID" value="JAE01261.1"/>
    <property type="molecule type" value="Transcribed_RNA"/>
</dbReference>
<sequence length="20" mass="2248">MFAHQKHGTSVSFTSVQVKK</sequence>
<protein>
    <submittedName>
        <fullName evidence="2">Uncharacterized protein</fullName>
    </submittedName>
</protein>
<reference evidence="2" key="2">
    <citation type="journal article" date="2015" name="Data Brief">
        <title>Shoot transcriptome of the giant reed, Arundo donax.</title>
        <authorList>
            <person name="Barrero R.A."/>
            <person name="Guerrero F.D."/>
            <person name="Moolhuijzen P."/>
            <person name="Goolsby J.A."/>
            <person name="Tidwell J."/>
            <person name="Bellgard S.E."/>
            <person name="Bellgard M.I."/>
        </authorList>
    </citation>
    <scope>NUCLEOTIDE SEQUENCE</scope>
    <source>
        <tissue evidence="2">Shoot tissue taken approximately 20 cm above the soil surface</tissue>
    </source>
</reference>
<feature type="compositionally biased region" description="Polar residues" evidence="1">
    <location>
        <begin position="8"/>
        <end position="20"/>
    </location>
</feature>
<feature type="region of interest" description="Disordered" evidence="1">
    <location>
        <begin position="1"/>
        <end position="20"/>
    </location>
</feature>
<reference evidence="2" key="1">
    <citation type="submission" date="2014-09" db="EMBL/GenBank/DDBJ databases">
        <authorList>
            <person name="Magalhaes I.L.F."/>
            <person name="Oliveira U."/>
            <person name="Santos F.R."/>
            <person name="Vidigal T.H.D.A."/>
            <person name="Brescovit A.D."/>
            <person name="Santos A.J."/>
        </authorList>
    </citation>
    <scope>NUCLEOTIDE SEQUENCE</scope>
    <source>
        <tissue evidence="2">Shoot tissue taken approximately 20 cm above the soil surface</tissue>
    </source>
</reference>